<evidence type="ECO:0000256" key="1">
    <source>
        <dbReference type="SAM" id="MobiDB-lite"/>
    </source>
</evidence>
<dbReference type="AlphaFoldDB" id="A0AAV4SF90"/>
<gene>
    <name evidence="2" type="primary">AVEN_31192_1</name>
    <name evidence="2" type="ORF">CEXT_457171</name>
</gene>
<comment type="caution">
    <text evidence="2">The sequence shown here is derived from an EMBL/GenBank/DDBJ whole genome shotgun (WGS) entry which is preliminary data.</text>
</comment>
<name>A0AAV4SF90_CAEEX</name>
<evidence type="ECO:0000313" key="3">
    <source>
        <dbReference type="Proteomes" id="UP001054945"/>
    </source>
</evidence>
<feature type="compositionally biased region" description="Low complexity" evidence="1">
    <location>
        <begin position="59"/>
        <end position="68"/>
    </location>
</feature>
<protein>
    <submittedName>
        <fullName evidence="2">G_PROTEIN_RECEP_F1_2 domain-containing protein</fullName>
    </submittedName>
</protein>
<dbReference type="EMBL" id="BPLR01009373">
    <property type="protein sequence ID" value="GIY31391.1"/>
    <property type="molecule type" value="Genomic_DNA"/>
</dbReference>
<organism evidence="2 3">
    <name type="scientific">Caerostris extrusa</name>
    <name type="common">Bark spider</name>
    <name type="synonym">Caerostris bankana</name>
    <dbReference type="NCBI Taxonomy" id="172846"/>
    <lineage>
        <taxon>Eukaryota</taxon>
        <taxon>Metazoa</taxon>
        <taxon>Ecdysozoa</taxon>
        <taxon>Arthropoda</taxon>
        <taxon>Chelicerata</taxon>
        <taxon>Arachnida</taxon>
        <taxon>Araneae</taxon>
        <taxon>Araneomorphae</taxon>
        <taxon>Entelegynae</taxon>
        <taxon>Araneoidea</taxon>
        <taxon>Araneidae</taxon>
        <taxon>Caerostris</taxon>
    </lineage>
</organism>
<accession>A0AAV4SF90</accession>
<feature type="region of interest" description="Disordered" evidence="1">
    <location>
        <begin position="49"/>
        <end position="68"/>
    </location>
</feature>
<evidence type="ECO:0000313" key="2">
    <source>
        <dbReference type="EMBL" id="GIY31391.1"/>
    </source>
</evidence>
<sequence>MGRVINVDGVIIFCLTTSSAKWDIARIASFTSEENVAMVPRVNITVSMKEPDLDPPSDPGGSVPTTPTRAGVMEWVLPSTDPWNSPAQLTRCSARLSALDHHHLQQCSASDSRLPIQKAQKSQQLFCCVFGFC</sequence>
<dbReference type="Proteomes" id="UP001054945">
    <property type="component" value="Unassembled WGS sequence"/>
</dbReference>
<proteinExistence type="predicted"/>
<keyword evidence="3" id="KW-1185">Reference proteome</keyword>
<reference evidence="2 3" key="1">
    <citation type="submission" date="2021-06" db="EMBL/GenBank/DDBJ databases">
        <title>Caerostris extrusa draft genome.</title>
        <authorList>
            <person name="Kono N."/>
            <person name="Arakawa K."/>
        </authorList>
    </citation>
    <scope>NUCLEOTIDE SEQUENCE [LARGE SCALE GENOMIC DNA]</scope>
</reference>